<evidence type="ECO:0008006" key="3">
    <source>
        <dbReference type="Google" id="ProtNLM"/>
    </source>
</evidence>
<dbReference type="Proteomes" id="UP000199040">
    <property type="component" value="Unassembled WGS sequence"/>
</dbReference>
<protein>
    <recommendedName>
        <fullName evidence="3">Cation transporter</fullName>
    </recommendedName>
</protein>
<keyword evidence="2" id="KW-1185">Reference proteome</keyword>
<dbReference type="AlphaFoldDB" id="A0A1I3EXX7"/>
<sequence length="111" mass="13038">MSKKHRPGVKEAHLVVRKLRLSPGDETCRRQALEEIDALLGMDEVRYDVQRSMLRLAYDASRLGIECIEAVLHEHGLSLSRDWWNRVKLEHYRFVDQNTKDNAVKEPWSCH</sequence>
<accession>A0A1I3EXX7</accession>
<proteinExistence type="predicted"/>
<dbReference type="STRING" id="442341.SAMN04487959_11554"/>
<name>A0A1I3EXX7_9GAMM</name>
<reference evidence="1 2" key="1">
    <citation type="submission" date="2016-10" db="EMBL/GenBank/DDBJ databases">
        <authorList>
            <person name="de Groot N.N."/>
        </authorList>
    </citation>
    <scope>NUCLEOTIDE SEQUENCE [LARGE SCALE GENOMIC DNA]</scope>
    <source>
        <strain evidence="1 2">CGMCC 1.6848</strain>
    </source>
</reference>
<evidence type="ECO:0000313" key="1">
    <source>
        <dbReference type="EMBL" id="SFI03808.1"/>
    </source>
</evidence>
<gene>
    <name evidence="1" type="ORF">SAMN04487959_11554</name>
</gene>
<dbReference type="RefSeq" id="WP_092849094.1">
    <property type="nucleotide sequence ID" value="NZ_FOPY01000015.1"/>
</dbReference>
<organism evidence="1 2">
    <name type="scientific">Modicisalibacter xianhensis</name>
    <dbReference type="NCBI Taxonomy" id="442341"/>
    <lineage>
        <taxon>Bacteria</taxon>
        <taxon>Pseudomonadati</taxon>
        <taxon>Pseudomonadota</taxon>
        <taxon>Gammaproteobacteria</taxon>
        <taxon>Oceanospirillales</taxon>
        <taxon>Halomonadaceae</taxon>
        <taxon>Modicisalibacter</taxon>
    </lineage>
</organism>
<evidence type="ECO:0000313" key="2">
    <source>
        <dbReference type="Proteomes" id="UP000199040"/>
    </source>
</evidence>
<dbReference type="EMBL" id="FOPY01000015">
    <property type="protein sequence ID" value="SFI03808.1"/>
    <property type="molecule type" value="Genomic_DNA"/>
</dbReference>